<dbReference type="KEGG" id="fal:FRAAL0845"/>
<reference evidence="4 5" key="1">
    <citation type="journal article" date="2007" name="Genome Res.">
        <title>Genome characteristics of facultatively symbiotic Frankia sp. strains reflect host range and host plant biogeography.</title>
        <authorList>
            <person name="Normand P."/>
            <person name="Lapierre P."/>
            <person name="Tisa L.S."/>
            <person name="Gogarten J.P."/>
            <person name="Alloisio N."/>
            <person name="Bagnarol E."/>
            <person name="Bassi C.A."/>
            <person name="Berry A.M."/>
            <person name="Bickhart D.M."/>
            <person name="Choisne N."/>
            <person name="Couloux A."/>
            <person name="Cournoyer B."/>
            <person name="Cruveiller S."/>
            <person name="Daubin V."/>
            <person name="Demange N."/>
            <person name="Francino M.P."/>
            <person name="Goltsman E."/>
            <person name="Huang Y."/>
            <person name="Kopp O.R."/>
            <person name="Labarre L."/>
            <person name="Lapidus A."/>
            <person name="Lavire C."/>
            <person name="Marechal J."/>
            <person name="Martinez M."/>
            <person name="Mastronunzio J.E."/>
            <person name="Mullin B.C."/>
            <person name="Niemann J."/>
            <person name="Pujic P."/>
            <person name="Rawnsley T."/>
            <person name="Rouy Z."/>
            <person name="Schenowitz C."/>
            <person name="Sellstedt A."/>
            <person name="Tavares F."/>
            <person name="Tomkins J.P."/>
            <person name="Vallenet D."/>
            <person name="Valverde C."/>
            <person name="Wall L.G."/>
            <person name="Wang Y."/>
            <person name="Medigue C."/>
            <person name="Benson D.R."/>
        </authorList>
    </citation>
    <scope>NUCLEOTIDE SEQUENCE [LARGE SCALE GENOMIC DNA]</scope>
    <source>
        <strain evidence="5">DSM 45986 / CECT 9034 / ACN14a</strain>
    </source>
</reference>
<dbReference type="HOGENOM" id="CLU_493280_0_0_11"/>
<gene>
    <name evidence="4" type="ordered locus">FRAAL0845</name>
</gene>
<feature type="signal peptide" evidence="3">
    <location>
        <begin position="1"/>
        <end position="18"/>
    </location>
</feature>
<feature type="region of interest" description="Disordered" evidence="1">
    <location>
        <begin position="498"/>
        <end position="552"/>
    </location>
</feature>
<dbReference type="AlphaFoldDB" id="Q0RSF0"/>
<feature type="compositionally biased region" description="Basic and acidic residues" evidence="1">
    <location>
        <begin position="498"/>
        <end position="507"/>
    </location>
</feature>
<feature type="transmembrane region" description="Helical" evidence="2">
    <location>
        <begin position="28"/>
        <end position="55"/>
    </location>
</feature>
<keyword evidence="2" id="KW-1133">Transmembrane helix</keyword>
<protein>
    <submittedName>
        <fullName evidence="4">Uncharacterized protein</fullName>
    </submittedName>
</protein>
<accession>Q0RSF0</accession>
<name>Q0RSF0_FRAAA</name>
<evidence type="ECO:0000256" key="3">
    <source>
        <dbReference type="SAM" id="SignalP"/>
    </source>
</evidence>
<proteinExistence type="predicted"/>
<keyword evidence="2" id="KW-0472">Membrane</keyword>
<feature type="compositionally biased region" description="Basic residues" evidence="1">
    <location>
        <begin position="529"/>
        <end position="538"/>
    </location>
</feature>
<evidence type="ECO:0000256" key="1">
    <source>
        <dbReference type="SAM" id="MobiDB-lite"/>
    </source>
</evidence>
<keyword evidence="2" id="KW-0812">Transmembrane</keyword>
<sequence>MSAGIGVVSVAPTISAHAALGAAQTAAVAAAGTVVVVAAGVAVAGAAGAGMSWAVAQSLRFGADRAARTAAACEAAVADARRWESTVHAVAERNARIGQLTAAAVAEGIPVDLALVALGRSDQPDAVLGRCGELDRRLADLEGELARRRGAALLSRLHAPAVSPLAAPSTAGTVAAGTVTGGTVTGGSRVRLLPQPAGGRGATGGAGGAGVPPAAPAGVPDFAASVQAEMRSVLTDARIAFASVDERAALADAASAADRALRRALDAAANPAAAAPAAAAVARGRLPGDVDARLAGLHATAQDVWDAVRRRQAAAADAAVLIQPLLPDGPGASAVDSAGAEVRTELLAVLAGRRALDGPLRGRAIAAVDAMLAEVARRHQAQALREAIRELADDPEHLEVVTAEDGTVEVRAELGGQHELRMALRRDGRPHQATLAWTTVRTVVAGEAVVPGETVVPGEIGSPGGRQPSVLAADSVACAAAADEVDRVAERLAVVGVEHEEETRRAPGAELPVDAEQTRGTETSEQAAARRRAQRRRRNEAPQPLRRRLPGS</sequence>
<evidence type="ECO:0000313" key="4">
    <source>
        <dbReference type="EMBL" id="CAJ59513.1"/>
    </source>
</evidence>
<evidence type="ECO:0000256" key="2">
    <source>
        <dbReference type="SAM" id="Phobius"/>
    </source>
</evidence>
<dbReference type="RefSeq" id="WP_011602079.1">
    <property type="nucleotide sequence ID" value="NC_008278.1"/>
</dbReference>
<dbReference type="Proteomes" id="UP000000657">
    <property type="component" value="Chromosome"/>
</dbReference>
<evidence type="ECO:0000313" key="5">
    <source>
        <dbReference type="Proteomes" id="UP000000657"/>
    </source>
</evidence>
<dbReference type="STRING" id="326424.FRAAL0845"/>
<feature type="chain" id="PRO_5004176320" evidence="3">
    <location>
        <begin position="19"/>
        <end position="552"/>
    </location>
</feature>
<keyword evidence="3" id="KW-0732">Signal</keyword>
<keyword evidence="5" id="KW-1185">Reference proteome</keyword>
<organism evidence="4 5">
    <name type="scientific">Frankia alni (strain DSM 45986 / CECT 9034 / ACN14a)</name>
    <dbReference type="NCBI Taxonomy" id="326424"/>
    <lineage>
        <taxon>Bacteria</taxon>
        <taxon>Bacillati</taxon>
        <taxon>Actinomycetota</taxon>
        <taxon>Actinomycetes</taxon>
        <taxon>Frankiales</taxon>
        <taxon>Frankiaceae</taxon>
        <taxon>Frankia</taxon>
    </lineage>
</organism>
<dbReference type="EMBL" id="CT573213">
    <property type="protein sequence ID" value="CAJ59513.1"/>
    <property type="molecule type" value="Genomic_DNA"/>
</dbReference>